<gene>
    <name evidence="1" type="ORF">M5G21_03675</name>
</gene>
<proteinExistence type="predicted"/>
<dbReference type="Proteomes" id="UP001148189">
    <property type="component" value="Unassembled WGS sequence"/>
</dbReference>
<name>A0ABT5N760_9PSED</name>
<accession>A0ABT5N760</accession>
<dbReference type="RefSeq" id="WP_162947749.1">
    <property type="nucleotide sequence ID" value="NZ_JAMDHD010000005.1"/>
</dbReference>
<keyword evidence="2" id="KW-1185">Reference proteome</keyword>
<comment type="caution">
    <text evidence="1">The sequence shown here is derived from an EMBL/GenBank/DDBJ whole genome shotgun (WGS) entry which is preliminary data.</text>
</comment>
<protein>
    <recommendedName>
        <fullName evidence="3">Secreted protein</fullName>
    </recommendedName>
</protein>
<reference evidence="1" key="1">
    <citation type="submission" date="2022-05" db="EMBL/GenBank/DDBJ databases">
        <title>Novel Pseudomonas spp. Isolated from a Rainbow Trout Aquaculture Facility.</title>
        <authorList>
            <person name="Testerman T."/>
            <person name="Graf J."/>
        </authorList>
    </citation>
    <scope>NUCLEOTIDE SEQUENCE</scope>
    <source>
        <strain evidence="1">ID1050</strain>
    </source>
</reference>
<evidence type="ECO:0000313" key="2">
    <source>
        <dbReference type="Proteomes" id="UP001148189"/>
    </source>
</evidence>
<sequence length="80" mass="8868">MVQLLFLFAALLPSVRARMMRGARRRVKHRRRRPPGERLVQAHGIAIGHGLRLGNGLAQAEQLAQKAVAAKIGQDYKTST</sequence>
<dbReference type="EMBL" id="JAMDHD010000005">
    <property type="protein sequence ID" value="MDD0984059.1"/>
    <property type="molecule type" value="Genomic_DNA"/>
</dbReference>
<evidence type="ECO:0008006" key="3">
    <source>
        <dbReference type="Google" id="ProtNLM"/>
    </source>
</evidence>
<evidence type="ECO:0000313" key="1">
    <source>
        <dbReference type="EMBL" id="MDD0984059.1"/>
    </source>
</evidence>
<organism evidence="1 2">
    <name type="scientific">Pseudomonas shahriarae</name>
    <dbReference type="NCBI Taxonomy" id="2745512"/>
    <lineage>
        <taxon>Bacteria</taxon>
        <taxon>Pseudomonadati</taxon>
        <taxon>Pseudomonadota</taxon>
        <taxon>Gammaproteobacteria</taxon>
        <taxon>Pseudomonadales</taxon>
        <taxon>Pseudomonadaceae</taxon>
        <taxon>Pseudomonas</taxon>
    </lineage>
</organism>